<keyword evidence="11" id="KW-0255">Endonuclease</keyword>
<evidence type="ECO:0000256" key="11">
    <source>
        <dbReference type="ARBA" id="ARBA00022759"/>
    </source>
</evidence>
<dbReference type="GO" id="GO:0005737">
    <property type="term" value="C:cytoplasm"/>
    <property type="evidence" value="ECO:0007669"/>
    <property type="project" value="UniProtKB-SubCell"/>
</dbReference>
<evidence type="ECO:0000256" key="7">
    <source>
        <dbReference type="ARBA" id="ARBA00019179"/>
    </source>
</evidence>
<evidence type="ECO:0000256" key="5">
    <source>
        <dbReference type="ARBA" id="ARBA00007383"/>
    </source>
</evidence>
<sequence>MTIMYVAGVDEVGRGPLAGSVVAAAVILPDDHTIIGLTDSKKLTAKRREVLEIEIKKQAIAWAIGEADVEEIDQLNILWASMLAMKRAVEALQPLPHKVLVDGNRCPDLSMESEAIIKGDLKVKVISAASIIAKETRDRQMLELDQQFPEYGFAQHKGYPTKKHIAALKEHGVTDLHRRSYRPVRECL</sequence>
<evidence type="ECO:0000256" key="6">
    <source>
        <dbReference type="ARBA" id="ARBA00012180"/>
    </source>
</evidence>
<dbReference type="InterPro" id="IPR012337">
    <property type="entry name" value="RNaseH-like_sf"/>
</dbReference>
<dbReference type="AlphaFoldDB" id="A0A3B0Y6Q1"/>
<dbReference type="FunFam" id="3.30.420.10:FF:000006">
    <property type="entry name" value="Ribonuclease HII"/>
    <property type="match status" value="1"/>
</dbReference>
<evidence type="ECO:0000256" key="3">
    <source>
        <dbReference type="ARBA" id="ARBA00001946"/>
    </source>
</evidence>
<dbReference type="InterPro" id="IPR022898">
    <property type="entry name" value="RNase_HII"/>
</dbReference>
<protein>
    <recommendedName>
        <fullName evidence="7">Ribonuclease HII</fullName>
        <ecNumber evidence="6">3.1.26.4</ecNumber>
    </recommendedName>
</protein>
<comment type="cofactor">
    <cofactor evidence="3">
        <name>Mg(2+)</name>
        <dbReference type="ChEBI" id="CHEBI:18420"/>
    </cofactor>
</comment>
<dbReference type="CDD" id="cd07182">
    <property type="entry name" value="RNase_HII_bacteria_HII_like"/>
    <property type="match status" value="1"/>
</dbReference>
<dbReference type="PANTHER" id="PTHR10954:SF18">
    <property type="entry name" value="RIBONUCLEASE HII"/>
    <property type="match status" value="1"/>
</dbReference>
<dbReference type="GO" id="GO:0043137">
    <property type="term" value="P:DNA replication, removal of RNA primer"/>
    <property type="evidence" value="ECO:0007669"/>
    <property type="project" value="TreeGrafter"/>
</dbReference>
<evidence type="ECO:0000259" key="14">
    <source>
        <dbReference type="PROSITE" id="PS51975"/>
    </source>
</evidence>
<evidence type="ECO:0000256" key="9">
    <source>
        <dbReference type="ARBA" id="ARBA00022722"/>
    </source>
</evidence>
<evidence type="ECO:0000256" key="13">
    <source>
        <dbReference type="ARBA" id="ARBA00023211"/>
    </source>
</evidence>
<dbReference type="GO" id="GO:0004523">
    <property type="term" value="F:RNA-DNA hybrid ribonuclease activity"/>
    <property type="evidence" value="ECO:0007669"/>
    <property type="project" value="UniProtKB-EC"/>
</dbReference>
<feature type="domain" description="RNase H type-2" evidence="14">
    <location>
        <begin position="4"/>
        <end position="188"/>
    </location>
</feature>
<comment type="catalytic activity">
    <reaction evidence="1">
        <text>Endonucleolytic cleavage to 5'-phosphomonoester.</text>
        <dbReference type="EC" id="3.1.26.4"/>
    </reaction>
</comment>
<keyword evidence="12 15" id="KW-0378">Hydrolase</keyword>
<gene>
    <name evidence="15" type="ORF">MNBD_GAMMA12-1426</name>
</gene>
<evidence type="ECO:0000256" key="12">
    <source>
        <dbReference type="ARBA" id="ARBA00022801"/>
    </source>
</evidence>
<comment type="subcellular location">
    <subcellularLocation>
        <location evidence="4">Cytoplasm</location>
    </subcellularLocation>
</comment>
<dbReference type="NCBIfam" id="NF000596">
    <property type="entry name" value="PRK00015.1-4"/>
    <property type="match status" value="1"/>
</dbReference>
<comment type="similarity">
    <text evidence="5">Belongs to the RNase HII family.</text>
</comment>
<dbReference type="NCBIfam" id="NF000595">
    <property type="entry name" value="PRK00015.1-3"/>
    <property type="match status" value="1"/>
</dbReference>
<keyword evidence="13" id="KW-0464">Manganese</keyword>
<evidence type="ECO:0000256" key="1">
    <source>
        <dbReference type="ARBA" id="ARBA00000077"/>
    </source>
</evidence>
<organism evidence="15">
    <name type="scientific">hydrothermal vent metagenome</name>
    <dbReference type="NCBI Taxonomy" id="652676"/>
    <lineage>
        <taxon>unclassified sequences</taxon>
        <taxon>metagenomes</taxon>
        <taxon>ecological metagenomes</taxon>
    </lineage>
</organism>
<keyword evidence="10" id="KW-0479">Metal-binding</keyword>
<dbReference type="InterPro" id="IPR001352">
    <property type="entry name" value="RNase_HII/HIII"/>
</dbReference>
<dbReference type="GO" id="GO:0032299">
    <property type="term" value="C:ribonuclease H2 complex"/>
    <property type="evidence" value="ECO:0007669"/>
    <property type="project" value="TreeGrafter"/>
</dbReference>
<comment type="cofactor">
    <cofactor evidence="2">
        <name>Mn(2+)</name>
        <dbReference type="ChEBI" id="CHEBI:29035"/>
    </cofactor>
</comment>
<dbReference type="GO" id="GO:0003723">
    <property type="term" value="F:RNA binding"/>
    <property type="evidence" value="ECO:0007669"/>
    <property type="project" value="InterPro"/>
</dbReference>
<dbReference type="PANTHER" id="PTHR10954">
    <property type="entry name" value="RIBONUCLEASE H2 SUBUNIT A"/>
    <property type="match status" value="1"/>
</dbReference>
<dbReference type="GO" id="GO:0006298">
    <property type="term" value="P:mismatch repair"/>
    <property type="evidence" value="ECO:0007669"/>
    <property type="project" value="TreeGrafter"/>
</dbReference>
<dbReference type="GO" id="GO:0046872">
    <property type="term" value="F:metal ion binding"/>
    <property type="evidence" value="ECO:0007669"/>
    <property type="project" value="UniProtKB-KW"/>
</dbReference>
<evidence type="ECO:0000256" key="8">
    <source>
        <dbReference type="ARBA" id="ARBA00022490"/>
    </source>
</evidence>
<dbReference type="Pfam" id="PF01351">
    <property type="entry name" value="RNase_HII"/>
    <property type="match status" value="1"/>
</dbReference>
<accession>A0A3B0Y6Q1</accession>
<dbReference type="NCBIfam" id="NF000594">
    <property type="entry name" value="PRK00015.1-1"/>
    <property type="match status" value="1"/>
</dbReference>
<keyword evidence="9" id="KW-0540">Nuclease</keyword>
<reference evidence="15" key="1">
    <citation type="submission" date="2018-06" db="EMBL/GenBank/DDBJ databases">
        <authorList>
            <person name="Zhirakovskaya E."/>
        </authorList>
    </citation>
    <scope>NUCLEOTIDE SEQUENCE</scope>
</reference>
<dbReference type="InterPro" id="IPR036397">
    <property type="entry name" value="RNaseH_sf"/>
</dbReference>
<dbReference type="Gene3D" id="3.30.420.10">
    <property type="entry name" value="Ribonuclease H-like superfamily/Ribonuclease H"/>
    <property type="match status" value="1"/>
</dbReference>
<evidence type="ECO:0000313" key="15">
    <source>
        <dbReference type="EMBL" id="VAW71032.1"/>
    </source>
</evidence>
<proteinExistence type="inferred from homology"/>
<dbReference type="HAMAP" id="MF_00052_B">
    <property type="entry name" value="RNase_HII_B"/>
    <property type="match status" value="1"/>
</dbReference>
<evidence type="ECO:0000256" key="2">
    <source>
        <dbReference type="ARBA" id="ARBA00001936"/>
    </source>
</evidence>
<evidence type="ECO:0000256" key="10">
    <source>
        <dbReference type="ARBA" id="ARBA00022723"/>
    </source>
</evidence>
<name>A0A3B0Y6Q1_9ZZZZ</name>
<dbReference type="EMBL" id="UOFL01000007">
    <property type="protein sequence ID" value="VAW71032.1"/>
    <property type="molecule type" value="Genomic_DNA"/>
</dbReference>
<dbReference type="EC" id="3.1.26.4" evidence="6"/>
<dbReference type="PROSITE" id="PS51975">
    <property type="entry name" value="RNASE_H_2"/>
    <property type="match status" value="1"/>
</dbReference>
<keyword evidence="8" id="KW-0963">Cytoplasm</keyword>
<dbReference type="SUPFAM" id="SSF53098">
    <property type="entry name" value="Ribonuclease H-like"/>
    <property type="match status" value="1"/>
</dbReference>
<evidence type="ECO:0000256" key="4">
    <source>
        <dbReference type="ARBA" id="ARBA00004496"/>
    </source>
</evidence>
<dbReference type="InterPro" id="IPR024567">
    <property type="entry name" value="RNase_HII/HIII_dom"/>
</dbReference>